<keyword evidence="4" id="KW-1185">Reference proteome</keyword>
<dbReference type="Proteomes" id="UP000252167">
    <property type="component" value="Unassembled WGS sequence"/>
</dbReference>
<dbReference type="GO" id="GO:0016491">
    <property type="term" value="F:oxidoreductase activity"/>
    <property type="evidence" value="ECO:0007669"/>
    <property type="project" value="UniProtKB-KW"/>
</dbReference>
<dbReference type="AlphaFoldDB" id="A0A365YEF4"/>
<reference evidence="3 4" key="1">
    <citation type="submission" date="2018-01" db="EMBL/GenBank/DDBJ databases">
        <title>Glutamicibacter soli strain NHPC-3 Whole genome sequence and assembly.</title>
        <authorList>
            <person name="Choudhury P."/>
            <person name="Gupta D."/>
            <person name="Sengupta K."/>
            <person name="Jawed A."/>
            <person name="Sultana N."/>
            <person name="Saha P."/>
        </authorList>
    </citation>
    <scope>NUCLEOTIDE SEQUENCE [LARGE SCALE GENOMIC DNA]</scope>
    <source>
        <strain evidence="3 4">NHPC-3</strain>
    </source>
</reference>
<dbReference type="SUPFAM" id="SSF51735">
    <property type="entry name" value="NAD(P)-binding Rossmann-fold domains"/>
    <property type="match status" value="1"/>
</dbReference>
<sequence>MQQATGRHSAPQYTQPLGDVHANRGRWAGLGRGRTAVVTGANAGLGFFTALALAESGATVLMACRNQARAEHAAAQIRRRVPQAQLEFMQFDADSMASAVGLAAELRGRTIDVLVANAGIIHTPRTRQPGLLGYEQVMTTNVLGHARLVGELAATFASHPLRFIALGSMSTLMLQADLQNLKLEQDYHPYRAYAQSKAVLQGFGLALDRRLRQLSWPARSITVHPGYSVSGLTPQIAGVNEPGYAKRLQGQLQAGFAQGKHEGAVAIVEAALNPDLGSAPTGVYLGPKYVSKGPITLASPAKSTRSKQLQQRAWQLFTAANDGFDPFAHG</sequence>
<organism evidence="3 4">
    <name type="scientific">Glutamicibacter soli</name>
    <dbReference type="NCBI Taxonomy" id="453836"/>
    <lineage>
        <taxon>Bacteria</taxon>
        <taxon>Bacillati</taxon>
        <taxon>Actinomycetota</taxon>
        <taxon>Actinomycetes</taxon>
        <taxon>Micrococcales</taxon>
        <taxon>Micrococcaceae</taxon>
        <taxon>Glutamicibacter</taxon>
    </lineage>
</organism>
<dbReference type="PANTHER" id="PTHR24320">
    <property type="entry name" value="RETINOL DEHYDROGENASE"/>
    <property type="match status" value="1"/>
</dbReference>
<gene>
    <name evidence="3" type="ORF">C1H84_12200</name>
</gene>
<dbReference type="RefSeq" id="WP_113607527.1">
    <property type="nucleotide sequence ID" value="NZ_POAF01000005.1"/>
</dbReference>
<evidence type="ECO:0000256" key="2">
    <source>
        <dbReference type="ARBA" id="ARBA00023002"/>
    </source>
</evidence>
<protein>
    <recommendedName>
        <fullName evidence="5">SDR family NAD(P)-dependent oxidoreductase</fullName>
    </recommendedName>
</protein>
<dbReference type="EMBL" id="POAF01000005">
    <property type="protein sequence ID" value="RBM00690.1"/>
    <property type="molecule type" value="Genomic_DNA"/>
</dbReference>
<proteinExistence type="inferred from homology"/>
<dbReference type="PRINTS" id="PR00081">
    <property type="entry name" value="GDHRDH"/>
</dbReference>
<accession>A0A365YEF4</accession>
<name>A0A365YEF4_9MICC</name>
<comment type="similarity">
    <text evidence="1">Belongs to the short-chain dehydrogenases/reductases (SDR) family.</text>
</comment>
<evidence type="ECO:0000313" key="3">
    <source>
        <dbReference type="EMBL" id="RBM00690.1"/>
    </source>
</evidence>
<comment type="caution">
    <text evidence="3">The sequence shown here is derived from an EMBL/GenBank/DDBJ whole genome shotgun (WGS) entry which is preliminary data.</text>
</comment>
<dbReference type="Pfam" id="PF00106">
    <property type="entry name" value="adh_short"/>
    <property type="match status" value="1"/>
</dbReference>
<keyword evidence="2" id="KW-0560">Oxidoreductase</keyword>
<dbReference type="PANTHER" id="PTHR24320:SF148">
    <property type="entry name" value="NAD(P)-BINDING ROSSMANN-FOLD SUPERFAMILY PROTEIN"/>
    <property type="match status" value="1"/>
</dbReference>
<dbReference type="InterPro" id="IPR036291">
    <property type="entry name" value="NAD(P)-bd_dom_sf"/>
</dbReference>
<dbReference type="InterPro" id="IPR002347">
    <property type="entry name" value="SDR_fam"/>
</dbReference>
<evidence type="ECO:0000313" key="4">
    <source>
        <dbReference type="Proteomes" id="UP000252167"/>
    </source>
</evidence>
<evidence type="ECO:0008006" key="5">
    <source>
        <dbReference type="Google" id="ProtNLM"/>
    </source>
</evidence>
<evidence type="ECO:0000256" key="1">
    <source>
        <dbReference type="ARBA" id="ARBA00006484"/>
    </source>
</evidence>
<dbReference type="Gene3D" id="3.40.50.720">
    <property type="entry name" value="NAD(P)-binding Rossmann-like Domain"/>
    <property type="match status" value="1"/>
</dbReference>